<evidence type="ECO:0000256" key="4">
    <source>
        <dbReference type="ARBA" id="ARBA00023270"/>
    </source>
</evidence>
<reference evidence="5" key="1">
    <citation type="journal article" date="2012" name="PLoS ONE">
        <title>Gene sets for utilization of primary and secondary nutrition supplies in the distal gut of endangered iberian lynx.</title>
        <authorList>
            <person name="Alcaide M."/>
            <person name="Messina E."/>
            <person name="Richter M."/>
            <person name="Bargiela R."/>
            <person name="Peplies J."/>
            <person name="Huws S.A."/>
            <person name="Newbold C.J."/>
            <person name="Golyshin P.N."/>
            <person name="Simon M.A."/>
            <person name="Lopez G."/>
            <person name="Yakimov M.M."/>
            <person name="Ferrer M."/>
        </authorList>
    </citation>
    <scope>NUCLEOTIDE SEQUENCE</scope>
</reference>
<dbReference type="AlphaFoldDB" id="J9GG49"/>
<gene>
    <name evidence="5" type="ORF">EVA_05546</name>
</gene>
<dbReference type="NCBIfam" id="TIGR01093">
    <property type="entry name" value="aroD"/>
    <property type="match status" value="1"/>
</dbReference>
<evidence type="ECO:0000313" key="5">
    <source>
        <dbReference type="EMBL" id="EJX06347.1"/>
    </source>
</evidence>
<dbReference type="PANTHER" id="PTHR43699:SF1">
    <property type="entry name" value="3-DEHYDROQUINATE DEHYDRATASE"/>
    <property type="match status" value="1"/>
</dbReference>
<dbReference type="PANTHER" id="PTHR43699">
    <property type="entry name" value="3-DEHYDROQUINATE DEHYDRATASE"/>
    <property type="match status" value="1"/>
</dbReference>
<keyword evidence="4" id="KW-0704">Schiff base</keyword>
<evidence type="ECO:0000256" key="2">
    <source>
        <dbReference type="ARBA" id="ARBA00012060"/>
    </source>
</evidence>
<dbReference type="HAMAP" id="MF_00214">
    <property type="entry name" value="AroD"/>
    <property type="match status" value="1"/>
</dbReference>
<comment type="catalytic activity">
    <reaction evidence="1">
        <text>3-dehydroquinate = 3-dehydroshikimate + H2O</text>
        <dbReference type="Rhea" id="RHEA:21096"/>
        <dbReference type="ChEBI" id="CHEBI:15377"/>
        <dbReference type="ChEBI" id="CHEBI:16630"/>
        <dbReference type="ChEBI" id="CHEBI:32364"/>
        <dbReference type="EC" id="4.2.1.10"/>
    </reaction>
</comment>
<keyword evidence="3" id="KW-0456">Lyase</keyword>
<dbReference type="InterPro" id="IPR013785">
    <property type="entry name" value="Aldolase_TIM"/>
</dbReference>
<dbReference type="GO" id="GO:0003855">
    <property type="term" value="F:3-dehydroquinate dehydratase activity"/>
    <property type="evidence" value="ECO:0007669"/>
    <property type="project" value="UniProtKB-EC"/>
</dbReference>
<comment type="caution">
    <text evidence="5">The sequence shown here is derived from an EMBL/GenBank/DDBJ whole genome shotgun (WGS) entry which is preliminary data.</text>
</comment>
<dbReference type="GO" id="GO:0046279">
    <property type="term" value="P:3,4-dihydroxybenzoate biosynthetic process"/>
    <property type="evidence" value="ECO:0007669"/>
    <property type="project" value="UniProtKB-ARBA"/>
</dbReference>
<dbReference type="EMBL" id="AMCI01001191">
    <property type="protein sequence ID" value="EJX06347.1"/>
    <property type="molecule type" value="Genomic_DNA"/>
</dbReference>
<evidence type="ECO:0000256" key="1">
    <source>
        <dbReference type="ARBA" id="ARBA00001864"/>
    </source>
</evidence>
<organism evidence="5">
    <name type="scientific">gut metagenome</name>
    <dbReference type="NCBI Taxonomy" id="749906"/>
    <lineage>
        <taxon>unclassified sequences</taxon>
        <taxon>metagenomes</taxon>
        <taxon>organismal metagenomes</taxon>
    </lineage>
</organism>
<sequence length="255" mass="28535">MTKAIQIKHIKIGEGIPKICVPLTSSTREALVQEGKAAKEAGAELVEWRADFYEEVTKVEKTVETLEELSRVLGELPLLFTLRTEQEGGKFSEDETTYETINLAVAKSKKADLIDIEALSDRETKKELIRKLSREGVKVISSYHDFEKTEDREGILRIYESLKESGGDILKVAVKPKEFEDVTRFMQATKEVTNRTEKPLIGISMGNTGSITRIAGENFGSSITFATVGAASAPGQFRLRELRMMIHSLHEKNKE</sequence>
<accession>J9GG49</accession>
<proteinExistence type="inferred from homology"/>
<dbReference type="CDD" id="cd00502">
    <property type="entry name" value="DHQase_I"/>
    <property type="match status" value="1"/>
</dbReference>
<dbReference type="FunFam" id="3.20.20.70:FF:000047">
    <property type="entry name" value="3-dehydroquinate dehydratase"/>
    <property type="match status" value="1"/>
</dbReference>
<dbReference type="InterPro" id="IPR001381">
    <property type="entry name" value="DHquinase_I"/>
</dbReference>
<dbReference type="Pfam" id="PF01487">
    <property type="entry name" value="DHquinase_I"/>
    <property type="match status" value="1"/>
</dbReference>
<dbReference type="InterPro" id="IPR050146">
    <property type="entry name" value="Type-I_3-dehydroquinase"/>
</dbReference>
<dbReference type="SUPFAM" id="SSF51569">
    <property type="entry name" value="Aldolase"/>
    <property type="match status" value="1"/>
</dbReference>
<protein>
    <recommendedName>
        <fullName evidence="2">3-dehydroquinate dehydratase</fullName>
        <ecNumber evidence="2">4.2.1.10</ecNumber>
    </recommendedName>
</protein>
<evidence type="ECO:0000256" key="3">
    <source>
        <dbReference type="ARBA" id="ARBA00023239"/>
    </source>
</evidence>
<dbReference type="Gene3D" id="3.20.20.70">
    <property type="entry name" value="Aldolase class I"/>
    <property type="match status" value="1"/>
</dbReference>
<name>J9GG49_9ZZZZ</name>
<dbReference type="EC" id="4.2.1.10" evidence="2"/>